<dbReference type="Proteomes" id="UP000033640">
    <property type="component" value="Unassembled WGS sequence"/>
</dbReference>
<dbReference type="Pfam" id="PF13399">
    <property type="entry name" value="LytR_C"/>
    <property type="match status" value="1"/>
</dbReference>
<organism evidence="3 4">
    <name type="scientific">Microbacterium oxydans</name>
    <dbReference type="NCBI Taxonomy" id="82380"/>
    <lineage>
        <taxon>Bacteria</taxon>
        <taxon>Bacillati</taxon>
        <taxon>Actinomycetota</taxon>
        <taxon>Actinomycetes</taxon>
        <taxon>Micrococcales</taxon>
        <taxon>Microbacteriaceae</taxon>
        <taxon>Microbacterium</taxon>
    </lineage>
</organism>
<dbReference type="Gene3D" id="3.30.70.2390">
    <property type="match status" value="1"/>
</dbReference>
<dbReference type="InterPro" id="IPR027381">
    <property type="entry name" value="LytR/CpsA/Psr_C"/>
</dbReference>
<dbReference type="PATRIC" id="fig|82380.11.peg.2233"/>
<evidence type="ECO:0000313" key="4">
    <source>
        <dbReference type="Proteomes" id="UP000033640"/>
    </source>
</evidence>
<dbReference type="AlphaFoldDB" id="A0A0F0LAZ6"/>
<feature type="domain" description="LytR/CpsA/Psr regulator C-terminal" evidence="2">
    <location>
        <begin position="57"/>
        <end position="149"/>
    </location>
</feature>
<dbReference type="OrthoDB" id="5125199at2"/>
<evidence type="ECO:0000259" key="2">
    <source>
        <dbReference type="Pfam" id="PF13399"/>
    </source>
</evidence>
<name>A0A0F0LAZ6_9MICO</name>
<keyword evidence="1" id="KW-0812">Transmembrane</keyword>
<evidence type="ECO:0000256" key="1">
    <source>
        <dbReference type="SAM" id="Phobius"/>
    </source>
</evidence>
<keyword evidence="1" id="KW-0472">Membrane</keyword>
<reference evidence="3 4" key="1">
    <citation type="submission" date="2015-02" db="EMBL/GenBank/DDBJ databases">
        <title>Draft genome sequences of ten Microbacterium spp. with emphasis on heavy metal contaminated environments.</title>
        <authorList>
            <person name="Corretto E."/>
        </authorList>
    </citation>
    <scope>NUCLEOTIDE SEQUENCE [LARGE SCALE GENOMIC DNA]</scope>
    <source>
        <strain evidence="3 4">BEL4b</strain>
    </source>
</reference>
<proteinExistence type="predicted"/>
<keyword evidence="1" id="KW-1133">Transmembrane helix</keyword>
<evidence type="ECO:0000313" key="3">
    <source>
        <dbReference type="EMBL" id="KJL28721.1"/>
    </source>
</evidence>
<dbReference type="EMBL" id="JYIW01000025">
    <property type="protein sequence ID" value="KJL28721.1"/>
    <property type="molecule type" value="Genomic_DNA"/>
</dbReference>
<gene>
    <name evidence="3" type="ORF">RS83_02200</name>
</gene>
<protein>
    <recommendedName>
        <fullName evidence="2">LytR/CpsA/Psr regulator C-terminal domain-containing protein</fullName>
    </recommendedName>
</protein>
<sequence length="164" mass="17158">MNGWVVLLWSFVAALVLIIAGIFGSLVVMGRITLFPEAVPTSAPTPVETGVVDPAFSVLILNATPDGGLDEPMRDLLINNGWAADTVFASDSESADFATTTVYYVQDDDELAAIGLANLIGGADVQQSDFYAQMNESGAEQLVVVIGLDRASTAPEAPEDTPAP</sequence>
<accession>A0A0F0LAZ6</accession>
<feature type="transmembrane region" description="Helical" evidence="1">
    <location>
        <begin position="6"/>
        <end position="28"/>
    </location>
</feature>
<comment type="caution">
    <text evidence="3">The sequence shown here is derived from an EMBL/GenBank/DDBJ whole genome shotgun (WGS) entry which is preliminary data.</text>
</comment>